<evidence type="ECO:0000313" key="2">
    <source>
        <dbReference type="Proteomes" id="UP000694888"/>
    </source>
</evidence>
<dbReference type="InterPro" id="IPR024131">
    <property type="entry name" value="UPF0489"/>
</dbReference>
<dbReference type="GeneID" id="101860425"/>
<dbReference type="PANTHER" id="PTHR13225">
    <property type="entry name" value="MISEXPRESSION SUPPRESSOR OF RAS 6"/>
    <property type="match status" value="1"/>
</dbReference>
<dbReference type="PANTHER" id="PTHR13225:SF3">
    <property type="entry name" value="UPF0489 PROTEIN C5ORF22"/>
    <property type="match status" value="1"/>
</dbReference>
<evidence type="ECO:0000313" key="3">
    <source>
        <dbReference type="RefSeq" id="XP_035826824.1"/>
    </source>
</evidence>
<gene>
    <name evidence="3" type="primary">LOC101860425</name>
</gene>
<proteinExistence type="inferred from homology"/>
<evidence type="ECO:0000256" key="1">
    <source>
        <dbReference type="ARBA" id="ARBA00007099"/>
    </source>
</evidence>
<sequence>MAQPRKCKKLPVCIVEPHNEVLPFIHRAIASRRLPFNNVPILHFDSHPDLLLPINLKADIVFQPQKLYESLSIENWLLPLAYAKHVNHVIWVKPPWAQQIQSSEQNFSIGKCSQSGNVRLSCKENYFLTDGLFQTVGKLTNTTDVKLTVVELLPEKWSQFDPGYCDTTNTSGGTIPIPSQTDWIPTLLDQLMDQPYILDIDLDFFSTANPFKDMLKPEEEQALTRLYHYSSPSDSTNDGILSFTKTRQKQLEKLERVFSSLESKWSDCEKVPSLKELEAMTLTELVGMNPININWCDENVQDLRLLTHAVILEGKSRDMTFTNLHDYGCTLDDTELPHHISTPEQLEVLHDEFSLLMERLPRPAIVTIARSSDDDYCPKNQVDQCQTKVLSVLEHLYGSLDITSEYS</sequence>
<dbReference type="Pfam" id="PF12640">
    <property type="entry name" value="UPF0489"/>
    <property type="match status" value="1"/>
</dbReference>
<keyword evidence="2" id="KW-1185">Reference proteome</keyword>
<comment type="similarity">
    <text evidence="1">Belongs to the UPF0489 family.</text>
</comment>
<reference evidence="3" key="1">
    <citation type="submission" date="2025-08" db="UniProtKB">
        <authorList>
            <consortium name="RefSeq"/>
        </authorList>
    </citation>
    <scope>IDENTIFICATION</scope>
</reference>
<organism evidence="2 3">
    <name type="scientific">Aplysia californica</name>
    <name type="common">California sea hare</name>
    <dbReference type="NCBI Taxonomy" id="6500"/>
    <lineage>
        <taxon>Eukaryota</taxon>
        <taxon>Metazoa</taxon>
        <taxon>Spiralia</taxon>
        <taxon>Lophotrochozoa</taxon>
        <taxon>Mollusca</taxon>
        <taxon>Gastropoda</taxon>
        <taxon>Heterobranchia</taxon>
        <taxon>Euthyneura</taxon>
        <taxon>Tectipleura</taxon>
        <taxon>Aplysiida</taxon>
        <taxon>Aplysioidea</taxon>
        <taxon>Aplysiidae</taxon>
        <taxon>Aplysia</taxon>
    </lineage>
</organism>
<protein>
    <submittedName>
        <fullName evidence="3">UPF0489 protein C5orf22 homolog isoform X1</fullName>
    </submittedName>
</protein>
<name>A0ABM1VWN2_APLCA</name>
<dbReference type="Proteomes" id="UP000694888">
    <property type="component" value="Unplaced"/>
</dbReference>
<dbReference type="RefSeq" id="XP_035826824.1">
    <property type="nucleotide sequence ID" value="XM_035970931.1"/>
</dbReference>
<accession>A0ABM1VWN2</accession>